<keyword evidence="1" id="KW-0472">Membrane</keyword>
<dbReference type="Proteomes" id="UP000295280">
    <property type="component" value="Unassembled WGS sequence"/>
</dbReference>
<evidence type="ECO:0000313" key="2">
    <source>
        <dbReference type="EMBL" id="TDL94368.1"/>
    </source>
</evidence>
<evidence type="ECO:0000256" key="1">
    <source>
        <dbReference type="SAM" id="Phobius"/>
    </source>
</evidence>
<accession>A0A9Q8CEE9</accession>
<gene>
    <name evidence="2" type="ORF">ERX40_10850</name>
</gene>
<sequence length="138" mass="16333">MIYNNIGNKSIKSVKKRVYMKKIIIWLVMLLLVGGLAYGMLNFMQKRLVEKTVDQTLHEKQWDTKVQDKKTRYMSSYGEHYVEVTFKDEKDITYRMQLVPYPTVKDVIFQKGYDPEVTSTGFKDSRNVDKTKARYTVE</sequence>
<dbReference type="InterPro" id="IPR021486">
    <property type="entry name" value="DUF3139"/>
</dbReference>
<protein>
    <submittedName>
        <fullName evidence="2">DUF3139 domain-containing protein</fullName>
    </submittedName>
</protein>
<keyword evidence="3" id="KW-1185">Reference proteome</keyword>
<name>A0A9Q8CEE9_9STAP</name>
<evidence type="ECO:0000313" key="3">
    <source>
        <dbReference type="Proteomes" id="UP000295280"/>
    </source>
</evidence>
<reference evidence="2 3" key="1">
    <citation type="submission" date="2019-01" db="EMBL/GenBank/DDBJ databases">
        <title>Draft genome sequences of the type strains of six Macrococcus species.</title>
        <authorList>
            <person name="Mazhar S."/>
            <person name="Altermann E."/>
            <person name="Hill C."/>
            <person name="Mcauliffe O."/>
        </authorList>
    </citation>
    <scope>NUCLEOTIDE SEQUENCE [LARGE SCALE GENOMIC DNA]</scope>
    <source>
        <strain evidence="2 3">ATCC 51828</strain>
    </source>
</reference>
<keyword evidence="1" id="KW-1133">Transmembrane helix</keyword>
<keyword evidence="1" id="KW-0812">Transmembrane</keyword>
<comment type="caution">
    <text evidence="2">The sequence shown here is derived from an EMBL/GenBank/DDBJ whole genome shotgun (WGS) entry which is preliminary data.</text>
</comment>
<proteinExistence type="predicted"/>
<organism evidence="2 3">
    <name type="scientific">Macrococcus carouselicus</name>
    <dbReference type="NCBI Taxonomy" id="69969"/>
    <lineage>
        <taxon>Bacteria</taxon>
        <taxon>Bacillati</taxon>
        <taxon>Bacillota</taxon>
        <taxon>Bacilli</taxon>
        <taxon>Bacillales</taxon>
        <taxon>Staphylococcaceae</taxon>
        <taxon>Macrococcus</taxon>
    </lineage>
</organism>
<dbReference type="AlphaFoldDB" id="A0A9Q8CEE9"/>
<dbReference type="EMBL" id="SCWD01000009">
    <property type="protein sequence ID" value="TDL94368.1"/>
    <property type="molecule type" value="Genomic_DNA"/>
</dbReference>
<feature type="transmembrane region" description="Helical" evidence="1">
    <location>
        <begin position="23"/>
        <end position="41"/>
    </location>
</feature>
<dbReference type="Pfam" id="PF11337">
    <property type="entry name" value="DUF3139"/>
    <property type="match status" value="1"/>
</dbReference>